<proteinExistence type="predicted"/>
<accession>A0A6H2A2M0</accession>
<evidence type="ECO:0000313" key="1">
    <source>
        <dbReference type="EMBL" id="QJA53979.1"/>
    </source>
</evidence>
<sequence>MKAELTQIQKTYDFEYKGKHYSITETWQGNPDFTDYLVYDEQGFELGNKKSEEIFEAFIANINPF</sequence>
<gene>
    <name evidence="1" type="ORF">TM448A04255_0008</name>
</gene>
<organism evidence="1">
    <name type="scientific">viral metagenome</name>
    <dbReference type="NCBI Taxonomy" id="1070528"/>
    <lineage>
        <taxon>unclassified sequences</taxon>
        <taxon>metagenomes</taxon>
        <taxon>organismal metagenomes</taxon>
    </lineage>
</organism>
<dbReference type="AlphaFoldDB" id="A0A6H2A2M0"/>
<name>A0A6H2A2M0_9ZZZZ</name>
<protein>
    <submittedName>
        <fullName evidence="1">Uncharacterized protein</fullName>
    </submittedName>
</protein>
<dbReference type="EMBL" id="MT144467">
    <property type="protein sequence ID" value="QJA53979.1"/>
    <property type="molecule type" value="Genomic_DNA"/>
</dbReference>
<reference evidence="1" key="1">
    <citation type="submission" date="2020-03" db="EMBL/GenBank/DDBJ databases">
        <title>The deep terrestrial virosphere.</title>
        <authorList>
            <person name="Holmfeldt K."/>
            <person name="Nilsson E."/>
            <person name="Simone D."/>
            <person name="Lopez-Fernandez M."/>
            <person name="Wu X."/>
            <person name="de Brujin I."/>
            <person name="Lundin D."/>
            <person name="Andersson A."/>
            <person name="Bertilsson S."/>
            <person name="Dopson M."/>
        </authorList>
    </citation>
    <scope>NUCLEOTIDE SEQUENCE</scope>
    <source>
        <strain evidence="1">TM448A04255</strain>
    </source>
</reference>